<feature type="transmembrane region" description="Helical" evidence="2">
    <location>
        <begin position="415"/>
        <end position="435"/>
    </location>
</feature>
<dbReference type="Proteomes" id="UP000593605">
    <property type="component" value="Chromosome"/>
</dbReference>
<evidence type="ECO:0000256" key="1">
    <source>
        <dbReference type="SAM" id="MobiDB-lite"/>
    </source>
</evidence>
<feature type="domain" description="Predicted membrane protein YciQ-like C-terminal" evidence="4">
    <location>
        <begin position="443"/>
        <end position="552"/>
    </location>
</feature>
<feature type="compositionally biased region" description="Gly residues" evidence="1">
    <location>
        <begin position="605"/>
        <end position="623"/>
    </location>
</feature>
<protein>
    <submittedName>
        <fullName evidence="5">DUF2207 domain-containing protein</fullName>
    </submittedName>
</protein>
<dbReference type="AlphaFoldDB" id="A0A7M1T5U6"/>
<dbReference type="InterPro" id="IPR018702">
    <property type="entry name" value="DUF2207"/>
</dbReference>
<evidence type="ECO:0000313" key="5">
    <source>
        <dbReference type="EMBL" id="QOR74677.1"/>
    </source>
</evidence>
<feature type="transmembrane region" description="Helical" evidence="2">
    <location>
        <begin position="386"/>
        <end position="409"/>
    </location>
</feature>
<proteinExistence type="predicted"/>
<sequence>MLCFQAFGQDYSGRDSAKSRYGERILRYEVDVDIDRNGLATITEKIKVKSEGDAIEHGIFRTFPPFKEAKGQHRPPNFNLISVKKDSATESYHTEFEDGNRVVYIGSKSVYLTRGIYEYELKYTITNQVGFFDDFDEFYWNATGDKWQFPIDFAKATVHLPEGVEILQNACYTGRYGSNAQNCTSRKIGENSISWQALNLGSREGLTVAAGFTKGQVQPPPPPTFLEKYGVPILLLLTLGALSLYYIFTWLKYGKDPQKPTVYPQFNPPNNFSPATMGYLDDGKLSKDLLSAAIVSLATKGFIKIEESGKSGFFSRKSFTLKKIKNDDDSLPAEETLLMNRFFSKGDTLTIDGSYDSKIESIVKDFHSSLKTQHQKFLDEGNNRNFLILPIIITILVYGIAMAILGTIYGFETVLGNFGVVFVQVIFVVVFWSFFKNRKGSFLGIVTILIFGSVGAAGTLVSLFMDKNMLPVNIFSILSMIMIAIYSWLIKRPSEQKLEARSLISGFRMYMGAAENQLLQFHNPPKMTPEVFEKLLPYAMVLGVDKIWGQKFENMLVRSATNYQSDWYVSPNTFSASSFGNTLNSSLANTLSSASTQPSSSSSGSSGGGFSGGGGGGGGGGGW</sequence>
<feature type="transmembrane region" description="Helical" evidence="2">
    <location>
        <begin position="229"/>
        <end position="248"/>
    </location>
</feature>
<keyword evidence="2" id="KW-0472">Membrane</keyword>
<organism evidence="5 6">
    <name type="scientific">Cruoricaptor ignavus</name>
    <dbReference type="NCBI Taxonomy" id="1118202"/>
    <lineage>
        <taxon>Bacteria</taxon>
        <taxon>Pseudomonadati</taxon>
        <taxon>Bacteroidota</taxon>
        <taxon>Flavobacteriia</taxon>
        <taxon>Flavobacteriales</taxon>
        <taxon>Weeksellaceae</taxon>
        <taxon>Cruoricaptor</taxon>
    </lineage>
</organism>
<feature type="transmembrane region" description="Helical" evidence="2">
    <location>
        <begin position="470"/>
        <end position="489"/>
    </location>
</feature>
<evidence type="ECO:0000259" key="4">
    <source>
        <dbReference type="Pfam" id="PF20990"/>
    </source>
</evidence>
<feature type="region of interest" description="Disordered" evidence="1">
    <location>
        <begin position="590"/>
        <end position="623"/>
    </location>
</feature>
<keyword evidence="2" id="KW-0812">Transmembrane</keyword>
<dbReference type="Pfam" id="PF20990">
    <property type="entry name" value="DUF2207_C"/>
    <property type="match status" value="2"/>
</dbReference>
<name>A0A7M1T5U6_9FLAO</name>
<dbReference type="EMBL" id="CP063145">
    <property type="protein sequence ID" value="QOR74677.1"/>
    <property type="molecule type" value="Genomic_DNA"/>
</dbReference>
<evidence type="ECO:0000313" key="6">
    <source>
        <dbReference type="Proteomes" id="UP000593605"/>
    </source>
</evidence>
<dbReference type="InterPro" id="IPR048389">
    <property type="entry name" value="YciQ-like_C"/>
</dbReference>
<dbReference type="KEGG" id="civ:IMZ16_04405"/>
<feature type="domain" description="DUF2207" evidence="3">
    <location>
        <begin position="24"/>
        <end position="212"/>
    </location>
</feature>
<accession>A0A7M1T5U6</accession>
<dbReference type="Pfam" id="PF09972">
    <property type="entry name" value="DUF2207"/>
    <property type="match status" value="1"/>
</dbReference>
<dbReference type="RefSeq" id="WP_193440655.1">
    <property type="nucleotide sequence ID" value="NZ_CP063145.1"/>
</dbReference>
<gene>
    <name evidence="5" type="ORF">IMZ16_04405</name>
</gene>
<feature type="compositionally biased region" description="Low complexity" evidence="1">
    <location>
        <begin position="590"/>
        <end position="604"/>
    </location>
</feature>
<evidence type="ECO:0000259" key="3">
    <source>
        <dbReference type="Pfam" id="PF09972"/>
    </source>
</evidence>
<evidence type="ECO:0000256" key="2">
    <source>
        <dbReference type="SAM" id="Phobius"/>
    </source>
</evidence>
<feature type="transmembrane region" description="Helical" evidence="2">
    <location>
        <begin position="442"/>
        <end position="464"/>
    </location>
</feature>
<reference evidence="5 6" key="1">
    <citation type="submission" date="2020-10" db="EMBL/GenBank/DDBJ databases">
        <title>Complete genome of Cruoricapor ignavus strain M1214 isolated from the blood culture of a febrile patient.</title>
        <authorList>
            <person name="Guglielmino C.J.D."/>
        </authorList>
    </citation>
    <scope>NUCLEOTIDE SEQUENCE [LARGE SCALE GENOMIC DNA]</scope>
    <source>
        <strain evidence="5 6">M1214</strain>
    </source>
</reference>
<feature type="domain" description="Predicted membrane protein YciQ-like C-terminal" evidence="4">
    <location>
        <begin position="266"/>
        <end position="433"/>
    </location>
</feature>
<keyword evidence="2" id="KW-1133">Transmembrane helix</keyword>